<evidence type="ECO:0000313" key="9">
    <source>
        <dbReference type="EMBL" id="DBA03646.1"/>
    </source>
</evidence>
<dbReference type="Proteomes" id="UP001146120">
    <property type="component" value="Unassembled WGS sequence"/>
</dbReference>
<dbReference type="EMBL" id="DAKRPA010000017">
    <property type="protein sequence ID" value="DBA03646.1"/>
    <property type="molecule type" value="Genomic_DNA"/>
</dbReference>
<dbReference type="SUPFAM" id="SSF48371">
    <property type="entry name" value="ARM repeat"/>
    <property type="match status" value="1"/>
</dbReference>
<sequence length="1238" mass="137668">NFATHGGANNIAVGACASATMDDPAEAQVLDFHASLTAIVETTLPQAHGEDRVEAYLELNKLLRLEDTEDSVRWLRESAPQLLVQVHQDLRASTLRDVLHVALRTLSYFVFHKALATTLTRSQAAAFLDDVMSLLSATQDEVTYKLCLWCLTMQNLDVSTLNCFDRVLEGVVQAIFNPFQSRSIELQALRGVHAFLLKMPQELSRQNMLKVWWRPILGRLNSSDAATREAVLQVVKEATTFLTAHRLTSDDEQDVLTSSLVELALPTMKQWMDEKRNKEALQLWTLVLQLMRPSLAKDLTLLNALLYVPEISMRHQDATIRLMSIEAWRYVVDAFRLPMTVASKDVWVLKKPIVQLLMRPIVVCLEEETLRNVVRACIATWHTILRAATNDFNAFCDQQSNTAELMQLSAKKWKRWYDEMVSKVVQACLQHRYQSHTVVSEDVITCVEMVQQLWDQDSQEASETVGSSPTSDTRDRDLPPTKRQLTFDGSQSSPPNPDSASTLPHIGTSVIGSAFLLPDIISFLQRTLNWLGIQESPPPQVMSMADHVWRGFCSRLHALRVNTEDAQTKKLRLRLARLGLDFALGISNLASPSADSQAMSQSALDSSFAGQAPSCSSDGMALFPFPWQVRFMHALCAGFASVDELRGLFFHPKTKLNLHLLVRMRAQASASSDCAKVLECWEATHGTSAAIDLTARANVLPCTLLYLLIEYASSTSDHQARSLRLLVLKLVACAKADCTDSVNTHDRLLRFAERSVHVIARSEDEMEPASAMRELLSLSRQMVEHSDESQENAAILLDLHQNTRATAERPSSTATNALSAKREKKGAKASSSSGSSETNSMPSPCMLSSLEEQHANRKKAAPTVIDLVPESAPRSPEPLTIPSSEESLTISKPSTTADAPRTPTRGVLKNKNERLPEPKSPGSGGGLSAAVIAAAMNGPCIYQPLAKSTEPIASLYRHFPLAFRQFFTFYKIKTVGDLSSMRVDQIKAFGMKDPINTVLKALDEFHGRKERMKNLTNSPFRQRVAPQSPGTPTSRRPTTATPLSASPSPARPGKRLLTPQQQRLMGSSLSMDGSPQRKRPRRPIRELSSELEAAEHELEMDSQDKVPKIAGRVKFCLTTSDGESRITRPGEDSQDPNAVNSERDKSEQVRQEEHDDKMRTYSMKMIQHLQRSAHYADKILAEDESLQSDASLQGNAKRLQQVLSDFQHAHGVIARMSAQLEAVVKKNATQCEKLLQRR</sequence>
<feature type="compositionally biased region" description="Polar residues" evidence="7">
    <location>
        <begin position="1058"/>
        <end position="1073"/>
    </location>
</feature>
<feature type="compositionally biased region" description="Polar residues" evidence="7">
    <location>
        <begin position="802"/>
        <end position="818"/>
    </location>
</feature>
<reference evidence="9" key="1">
    <citation type="submission" date="2022-11" db="EMBL/GenBank/DDBJ databases">
        <authorList>
            <person name="Morgan W.R."/>
            <person name="Tartar A."/>
        </authorList>
    </citation>
    <scope>NUCLEOTIDE SEQUENCE</scope>
    <source>
        <strain evidence="9">ARSEF 373</strain>
    </source>
</reference>
<protein>
    <recommendedName>
        <fullName evidence="8">Telomere-associated protein Rif1 N-terminal domain-containing protein</fullName>
    </recommendedName>
</protein>
<gene>
    <name evidence="9" type="ORF">N0F65_006825</name>
</gene>
<dbReference type="GO" id="GO:0000781">
    <property type="term" value="C:chromosome, telomeric region"/>
    <property type="evidence" value="ECO:0007669"/>
    <property type="project" value="UniProtKB-SubCell"/>
</dbReference>
<feature type="compositionally biased region" description="Basic and acidic residues" evidence="7">
    <location>
        <begin position="1141"/>
        <end position="1156"/>
    </location>
</feature>
<dbReference type="PANTHER" id="PTHR22928">
    <property type="entry name" value="TELOMERE-ASSOCIATED PROTEIN RIF1"/>
    <property type="match status" value="1"/>
</dbReference>
<feature type="region of interest" description="Disordered" evidence="7">
    <location>
        <begin position="867"/>
        <end position="925"/>
    </location>
</feature>
<evidence type="ECO:0000256" key="2">
    <source>
        <dbReference type="ARBA" id="ARBA00004574"/>
    </source>
</evidence>
<dbReference type="Pfam" id="PF12231">
    <property type="entry name" value="Rif1_N"/>
    <property type="match status" value="1"/>
</dbReference>
<accession>A0AAV2ZBF7</accession>
<keyword evidence="3" id="KW-0158">Chromosome</keyword>
<feature type="region of interest" description="Disordered" evidence="7">
    <location>
        <begin position="1013"/>
        <end position="1083"/>
    </location>
</feature>
<evidence type="ECO:0000256" key="5">
    <source>
        <dbReference type="ARBA" id="ARBA00023242"/>
    </source>
</evidence>
<keyword evidence="5" id="KW-0539">Nucleus</keyword>
<keyword evidence="10" id="KW-1185">Reference proteome</keyword>
<evidence type="ECO:0000259" key="8">
    <source>
        <dbReference type="Pfam" id="PF12231"/>
    </source>
</evidence>
<feature type="region of interest" description="Disordered" evidence="7">
    <location>
        <begin position="457"/>
        <end position="504"/>
    </location>
</feature>
<dbReference type="AlphaFoldDB" id="A0AAV2ZBF7"/>
<feature type="compositionally biased region" description="Low complexity" evidence="7">
    <location>
        <begin position="1026"/>
        <end position="1042"/>
    </location>
</feature>
<feature type="region of interest" description="Disordered" evidence="7">
    <location>
        <begin position="802"/>
        <end position="846"/>
    </location>
</feature>
<feature type="non-terminal residue" evidence="9">
    <location>
        <position position="1"/>
    </location>
</feature>
<dbReference type="InterPro" id="IPR022031">
    <property type="entry name" value="Rif1_N"/>
</dbReference>
<feature type="compositionally biased region" description="Polar residues" evidence="7">
    <location>
        <begin position="483"/>
        <end position="502"/>
    </location>
</feature>
<organism evidence="9 10">
    <name type="scientific">Lagenidium giganteum</name>
    <dbReference type="NCBI Taxonomy" id="4803"/>
    <lineage>
        <taxon>Eukaryota</taxon>
        <taxon>Sar</taxon>
        <taxon>Stramenopiles</taxon>
        <taxon>Oomycota</taxon>
        <taxon>Peronosporomycetes</taxon>
        <taxon>Pythiales</taxon>
        <taxon>Pythiaceae</taxon>
    </lineage>
</organism>
<evidence type="ECO:0000256" key="3">
    <source>
        <dbReference type="ARBA" id="ARBA00022454"/>
    </source>
</evidence>
<dbReference type="InterPro" id="IPR016024">
    <property type="entry name" value="ARM-type_fold"/>
</dbReference>
<dbReference type="PANTHER" id="PTHR22928:SF3">
    <property type="entry name" value="TELOMERE-ASSOCIATED PROTEIN RIF1"/>
    <property type="match status" value="1"/>
</dbReference>
<evidence type="ECO:0000256" key="1">
    <source>
        <dbReference type="ARBA" id="ARBA00004123"/>
    </source>
</evidence>
<reference evidence="9" key="2">
    <citation type="journal article" date="2023" name="Microbiol Resour">
        <title>Decontamination and Annotation of the Draft Genome Sequence of the Oomycete Lagenidium giganteum ARSEF 373.</title>
        <authorList>
            <person name="Morgan W.R."/>
            <person name="Tartar A."/>
        </authorList>
    </citation>
    <scope>NUCLEOTIDE SEQUENCE</scope>
    <source>
        <strain evidence="9">ARSEF 373</strain>
    </source>
</reference>
<feature type="compositionally biased region" description="Low complexity" evidence="7">
    <location>
        <begin position="828"/>
        <end position="837"/>
    </location>
</feature>
<feature type="compositionally biased region" description="Polar residues" evidence="7">
    <location>
        <begin position="457"/>
        <end position="471"/>
    </location>
</feature>
<evidence type="ECO:0000256" key="7">
    <source>
        <dbReference type="SAM" id="MobiDB-lite"/>
    </source>
</evidence>
<proteinExistence type="predicted"/>
<name>A0AAV2ZBF7_9STRA</name>
<keyword evidence="6" id="KW-0131">Cell cycle</keyword>
<feature type="region of interest" description="Disordered" evidence="7">
    <location>
        <begin position="1121"/>
        <end position="1156"/>
    </location>
</feature>
<feature type="compositionally biased region" description="Basic and acidic residues" evidence="7">
    <location>
        <begin position="1122"/>
        <end position="1131"/>
    </location>
</feature>
<evidence type="ECO:0000256" key="6">
    <source>
        <dbReference type="ARBA" id="ARBA00023306"/>
    </source>
</evidence>
<keyword evidence="4" id="KW-0779">Telomere</keyword>
<feature type="compositionally biased region" description="Polar residues" evidence="7">
    <location>
        <begin position="881"/>
        <end position="897"/>
    </location>
</feature>
<feature type="domain" description="Telomere-associated protein Rif1 N-terminal" evidence="8">
    <location>
        <begin position="49"/>
        <end position="389"/>
    </location>
</feature>
<evidence type="ECO:0000313" key="10">
    <source>
        <dbReference type="Proteomes" id="UP001146120"/>
    </source>
</evidence>
<comment type="caution">
    <text evidence="9">The sequence shown here is derived from an EMBL/GenBank/DDBJ whole genome shotgun (WGS) entry which is preliminary data.</text>
</comment>
<evidence type="ECO:0000256" key="4">
    <source>
        <dbReference type="ARBA" id="ARBA00022895"/>
    </source>
</evidence>
<dbReference type="GO" id="GO:0000723">
    <property type="term" value="P:telomere maintenance"/>
    <property type="evidence" value="ECO:0007669"/>
    <property type="project" value="TreeGrafter"/>
</dbReference>
<dbReference type="GO" id="GO:0005634">
    <property type="term" value="C:nucleus"/>
    <property type="evidence" value="ECO:0007669"/>
    <property type="project" value="UniProtKB-SubCell"/>
</dbReference>
<comment type="subcellular location">
    <subcellularLocation>
        <location evidence="2">Chromosome</location>
        <location evidence="2">Telomere</location>
    </subcellularLocation>
    <subcellularLocation>
        <location evidence="1">Nucleus</location>
    </subcellularLocation>
</comment>